<gene>
    <name evidence="1" type="ORF">GCM10010246_77390</name>
</gene>
<dbReference type="EMBL" id="BAAASD010000057">
    <property type="protein sequence ID" value="GAA2371528.1"/>
    <property type="molecule type" value="Genomic_DNA"/>
</dbReference>
<reference evidence="1 2" key="1">
    <citation type="journal article" date="2019" name="Int. J. Syst. Evol. Microbiol.">
        <title>The Global Catalogue of Microorganisms (GCM) 10K type strain sequencing project: providing services to taxonomists for standard genome sequencing and annotation.</title>
        <authorList>
            <consortium name="The Broad Institute Genomics Platform"/>
            <consortium name="The Broad Institute Genome Sequencing Center for Infectious Disease"/>
            <person name="Wu L."/>
            <person name="Ma J."/>
        </authorList>
    </citation>
    <scope>NUCLEOTIDE SEQUENCE [LARGE SCALE GENOMIC DNA]</scope>
    <source>
        <strain evidence="1 2">JCM 4316</strain>
    </source>
</reference>
<protein>
    <submittedName>
        <fullName evidence="1">Uncharacterized protein</fullName>
    </submittedName>
</protein>
<keyword evidence="2" id="KW-1185">Reference proteome</keyword>
<dbReference type="Proteomes" id="UP001500253">
    <property type="component" value="Unassembled WGS sequence"/>
</dbReference>
<evidence type="ECO:0000313" key="2">
    <source>
        <dbReference type="Proteomes" id="UP001500253"/>
    </source>
</evidence>
<name>A0ABN3H951_9ACTN</name>
<evidence type="ECO:0000313" key="1">
    <source>
        <dbReference type="EMBL" id="GAA2371528.1"/>
    </source>
</evidence>
<proteinExistence type="predicted"/>
<comment type="caution">
    <text evidence="1">The sequence shown here is derived from an EMBL/GenBank/DDBJ whole genome shotgun (WGS) entry which is preliminary data.</text>
</comment>
<organism evidence="1 2">
    <name type="scientific">Streptomyces cuspidosporus</name>
    <dbReference type="NCBI Taxonomy" id="66882"/>
    <lineage>
        <taxon>Bacteria</taxon>
        <taxon>Bacillati</taxon>
        <taxon>Actinomycetota</taxon>
        <taxon>Actinomycetes</taxon>
        <taxon>Kitasatosporales</taxon>
        <taxon>Streptomycetaceae</taxon>
        <taxon>Streptomyces</taxon>
    </lineage>
</organism>
<accession>A0ABN3H951</accession>
<dbReference type="RefSeq" id="WP_346178932.1">
    <property type="nucleotide sequence ID" value="NZ_BAAASD010000057.1"/>
</dbReference>
<sequence length="147" mass="16496">MTPDEAANVITNYYFAPMRGERWNITPEQFAQAAQSHWPDCSTRLIEDNSGTAQRTRFAMTFEDGTERSGEYSLRSRLILSGYAALDAAEFVSWFLTMLDPEVSILFNNQEAIERGDYDDHVLPRAMGLRPMAEALATHLAAAIGDE</sequence>